<name>A0ABQ4MEU4_9BACL</name>
<dbReference type="EMBL" id="BOSL01000012">
    <property type="protein sequence ID" value="GIP54524.1"/>
    <property type="molecule type" value="Genomic_DNA"/>
</dbReference>
<protein>
    <submittedName>
        <fullName evidence="1">Uncharacterized protein</fullName>
    </submittedName>
</protein>
<evidence type="ECO:0000313" key="2">
    <source>
        <dbReference type="Proteomes" id="UP000679992"/>
    </source>
</evidence>
<dbReference type="Proteomes" id="UP000679992">
    <property type="component" value="Unassembled WGS sequence"/>
</dbReference>
<reference evidence="1 2" key="1">
    <citation type="submission" date="2021-03" db="EMBL/GenBank/DDBJ databases">
        <title>Antimicrobial resistance genes in bacteria isolated from Japanese honey, and their potential for conferring macrolide and lincosamide resistance in the American foulbrood pathogen Paenibacillus larvae.</title>
        <authorList>
            <person name="Okamoto M."/>
            <person name="Kumagai M."/>
            <person name="Kanamori H."/>
            <person name="Takamatsu D."/>
        </authorList>
    </citation>
    <scope>NUCLEOTIDE SEQUENCE [LARGE SCALE GENOMIC DNA]</scope>
    <source>
        <strain evidence="1 2">J42TS3</strain>
    </source>
</reference>
<keyword evidence="2" id="KW-1185">Reference proteome</keyword>
<sequence length="80" mass="9169">MLTYPMYAPLLSPYLHPTFSVLKTLLFELALYVRSGHHNFELASFPYIYASAETFVSLSFDLKAKEGFVSSKLSYPRRVV</sequence>
<organism evidence="1 2">
    <name type="scientific">Paenibacillus vini</name>
    <dbReference type="NCBI Taxonomy" id="1476024"/>
    <lineage>
        <taxon>Bacteria</taxon>
        <taxon>Bacillati</taxon>
        <taxon>Bacillota</taxon>
        <taxon>Bacilli</taxon>
        <taxon>Bacillales</taxon>
        <taxon>Paenibacillaceae</taxon>
        <taxon>Paenibacillus</taxon>
    </lineage>
</organism>
<comment type="caution">
    <text evidence="1">The sequence shown here is derived from an EMBL/GenBank/DDBJ whole genome shotgun (WGS) entry which is preliminary data.</text>
</comment>
<proteinExistence type="predicted"/>
<accession>A0ABQ4MEU4</accession>
<evidence type="ECO:0000313" key="1">
    <source>
        <dbReference type="EMBL" id="GIP54524.1"/>
    </source>
</evidence>
<gene>
    <name evidence="1" type="ORF">J42TS3_35590</name>
</gene>